<protein>
    <recommendedName>
        <fullName evidence="10">Large-conductance mechanosensitive channel</fullName>
    </recommendedName>
</protein>
<feature type="region of interest" description="Disordered" evidence="11">
    <location>
        <begin position="159"/>
        <end position="187"/>
    </location>
</feature>
<dbReference type="InterPro" id="IPR036019">
    <property type="entry name" value="MscL_channel"/>
</dbReference>
<accession>A0A4Y3KL90</accession>
<dbReference type="EMBL" id="BJLQ01000020">
    <property type="protein sequence ID" value="GEA84782.1"/>
    <property type="molecule type" value="Genomic_DNA"/>
</dbReference>
<evidence type="ECO:0000256" key="10">
    <source>
        <dbReference type="HAMAP-Rule" id="MF_00115"/>
    </source>
</evidence>
<keyword evidence="3 10" id="KW-0813">Transport</keyword>
<organism evidence="12 13">
    <name type="scientific">Cellulomonas gelida</name>
    <dbReference type="NCBI Taxonomy" id="1712"/>
    <lineage>
        <taxon>Bacteria</taxon>
        <taxon>Bacillati</taxon>
        <taxon>Actinomycetota</taxon>
        <taxon>Actinomycetes</taxon>
        <taxon>Micrococcales</taxon>
        <taxon>Cellulomonadaceae</taxon>
        <taxon>Cellulomonas</taxon>
    </lineage>
</organism>
<dbReference type="Pfam" id="PF01741">
    <property type="entry name" value="MscL"/>
    <property type="match status" value="1"/>
</dbReference>
<feature type="transmembrane region" description="Helical" evidence="10">
    <location>
        <begin position="36"/>
        <end position="57"/>
    </location>
</feature>
<keyword evidence="4 10" id="KW-1003">Cell membrane</keyword>
<name>A0A4Y3KL90_9CELL</name>
<keyword evidence="9 10" id="KW-0407">Ion channel</keyword>
<dbReference type="PANTHER" id="PTHR30266:SF2">
    <property type="entry name" value="LARGE-CONDUCTANCE MECHANOSENSITIVE CHANNEL"/>
    <property type="match status" value="1"/>
</dbReference>
<evidence type="ECO:0000256" key="6">
    <source>
        <dbReference type="ARBA" id="ARBA00022989"/>
    </source>
</evidence>
<evidence type="ECO:0000256" key="4">
    <source>
        <dbReference type="ARBA" id="ARBA00022475"/>
    </source>
</evidence>
<keyword evidence="13" id="KW-1185">Reference proteome</keyword>
<dbReference type="HAMAP" id="MF_00115">
    <property type="entry name" value="MscL"/>
    <property type="match status" value="1"/>
</dbReference>
<dbReference type="GO" id="GO:0005886">
    <property type="term" value="C:plasma membrane"/>
    <property type="evidence" value="ECO:0007669"/>
    <property type="project" value="UniProtKB-SubCell"/>
</dbReference>
<evidence type="ECO:0000256" key="3">
    <source>
        <dbReference type="ARBA" id="ARBA00022448"/>
    </source>
</evidence>
<dbReference type="Proteomes" id="UP000320461">
    <property type="component" value="Unassembled WGS sequence"/>
</dbReference>
<evidence type="ECO:0000256" key="1">
    <source>
        <dbReference type="ARBA" id="ARBA00004651"/>
    </source>
</evidence>
<keyword evidence="7 10" id="KW-0406">Ion transport</keyword>
<evidence type="ECO:0000256" key="2">
    <source>
        <dbReference type="ARBA" id="ARBA00007254"/>
    </source>
</evidence>
<sequence>MTQSPLGSATTTLGSGAKGLGKVFEGFKDFIARGNVVDLAIGVVIGAAFGNVVKAVVEEFLNPLIGWIFGQPDLNNLWSIGPYTWGDEGGNPIRVGVILTQLLTFLLTAAAIYFLVVLPLNKLAARRKRGEEPEPAAPAEDILLLQEIRDLLAARPTPALSADVSNPPTIKPADGPSAPPAPPAPTV</sequence>
<evidence type="ECO:0000256" key="8">
    <source>
        <dbReference type="ARBA" id="ARBA00023136"/>
    </source>
</evidence>
<comment type="subcellular location">
    <subcellularLocation>
        <location evidence="1 10">Cell membrane</location>
        <topology evidence="1 10">Multi-pass membrane protein</topology>
    </subcellularLocation>
</comment>
<comment type="caution">
    <text evidence="12">The sequence shown here is derived from an EMBL/GenBank/DDBJ whole genome shotgun (WGS) entry which is preliminary data.</text>
</comment>
<dbReference type="SUPFAM" id="SSF81330">
    <property type="entry name" value="Gated mechanosensitive channel"/>
    <property type="match status" value="1"/>
</dbReference>
<dbReference type="RefSeq" id="WP_053071583.1">
    <property type="nucleotide sequence ID" value="NZ_BJLQ01000020.1"/>
</dbReference>
<reference evidence="12 13" key="1">
    <citation type="submission" date="2019-06" db="EMBL/GenBank/DDBJ databases">
        <title>Whole genome shotgun sequence of Cellulomonas gelida NBRC 3748.</title>
        <authorList>
            <person name="Hosoyama A."/>
            <person name="Uohara A."/>
            <person name="Ohji S."/>
            <person name="Ichikawa N."/>
        </authorList>
    </citation>
    <scope>NUCLEOTIDE SEQUENCE [LARGE SCALE GENOMIC DNA]</scope>
    <source>
        <strain evidence="12 13">NBRC 3748</strain>
    </source>
</reference>
<dbReference type="InterPro" id="IPR001185">
    <property type="entry name" value="MS_channel"/>
</dbReference>
<comment type="similarity">
    <text evidence="2 10">Belongs to the MscL family.</text>
</comment>
<dbReference type="InterPro" id="IPR019823">
    <property type="entry name" value="Mechanosensitive_channel_CS"/>
</dbReference>
<dbReference type="PANTHER" id="PTHR30266">
    <property type="entry name" value="MECHANOSENSITIVE CHANNEL MSCL"/>
    <property type="match status" value="1"/>
</dbReference>
<dbReference type="PRINTS" id="PR01264">
    <property type="entry name" value="MECHCHANNEL"/>
</dbReference>
<dbReference type="GO" id="GO:0008381">
    <property type="term" value="F:mechanosensitive monoatomic ion channel activity"/>
    <property type="evidence" value="ECO:0007669"/>
    <property type="project" value="UniProtKB-UniRule"/>
</dbReference>
<feature type="compositionally biased region" description="Pro residues" evidence="11">
    <location>
        <begin position="177"/>
        <end position="187"/>
    </location>
</feature>
<comment type="function">
    <text evidence="10">Channel that opens in response to stretch forces in the membrane lipid bilayer. May participate in the regulation of osmotic pressure changes within the cell.</text>
</comment>
<keyword evidence="6 10" id="KW-1133">Transmembrane helix</keyword>
<keyword evidence="5 10" id="KW-0812">Transmembrane</keyword>
<evidence type="ECO:0000256" key="9">
    <source>
        <dbReference type="ARBA" id="ARBA00023303"/>
    </source>
</evidence>
<feature type="transmembrane region" description="Helical" evidence="10">
    <location>
        <begin position="98"/>
        <end position="120"/>
    </location>
</feature>
<dbReference type="Gene3D" id="1.10.1200.120">
    <property type="entry name" value="Large-conductance mechanosensitive channel, MscL, domain 1"/>
    <property type="match status" value="1"/>
</dbReference>
<dbReference type="OrthoDB" id="9810350at2"/>
<dbReference type="NCBIfam" id="TIGR00220">
    <property type="entry name" value="mscL"/>
    <property type="match status" value="1"/>
</dbReference>
<gene>
    <name evidence="10" type="primary">mscL</name>
    <name evidence="12" type="ORF">CGE01nite_20330</name>
</gene>
<proteinExistence type="inferred from homology"/>
<evidence type="ECO:0000256" key="11">
    <source>
        <dbReference type="SAM" id="MobiDB-lite"/>
    </source>
</evidence>
<evidence type="ECO:0000256" key="5">
    <source>
        <dbReference type="ARBA" id="ARBA00022692"/>
    </source>
</evidence>
<dbReference type="InterPro" id="IPR037673">
    <property type="entry name" value="MSC/AndL"/>
</dbReference>
<comment type="subunit">
    <text evidence="10">Homopentamer.</text>
</comment>
<evidence type="ECO:0000313" key="13">
    <source>
        <dbReference type="Proteomes" id="UP000320461"/>
    </source>
</evidence>
<keyword evidence="8 10" id="KW-0472">Membrane</keyword>
<evidence type="ECO:0000313" key="12">
    <source>
        <dbReference type="EMBL" id="GEA84782.1"/>
    </source>
</evidence>
<evidence type="ECO:0000256" key="7">
    <source>
        <dbReference type="ARBA" id="ARBA00023065"/>
    </source>
</evidence>
<dbReference type="AlphaFoldDB" id="A0A4Y3KL90"/>
<dbReference type="PROSITE" id="PS01327">
    <property type="entry name" value="MSCL"/>
    <property type="match status" value="1"/>
</dbReference>